<name>A0A6I3LP36_9FLAO</name>
<evidence type="ECO:0000313" key="7">
    <source>
        <dbReference type="EMBL" id="MTG99186.1"/>
    </source>
</evidence>
<keyword evidence="3 5" id="KW-1133">Transmembrane helix</keyword>
<evidence type="ECO:0000256" key="3">
    <source>
        <dbReference type="ARBA" id="ARBA00022989"/>
    </source>
</evidence>
<feature type="transmembrane region" description="Helical" evidence="5">
    <location>
        <begin position="76"/>
        <end position="100"/>
    </location>
</feature>
<organism evidence="7 8">
    <name type="scientific">Myroides albus</name>
    <dbReference type="NCBI Taxonomy" id="2562892"/>
    <lineage>
        <taxon>Bacteria</taxon>
        <taxon>Pseudomonadati</taxon>
        <taxon>Bacteroidota</taxon>
        <taxon>Flavobacteriia</taxon>
        <taxon>Flavobacteriales</taxon>
        <taxon>Flavobacteriaceae</taxon>
        <taxon>Myroides</taxon>
    </lineage>
</organism>
<feature type="transmembrane region" description="Helical" evidence="5">
    <location>
        <begin position="272"/>
        <end position="294"/>
    </location>
</feature>
<evidence type="ECO:0000256" key="2">
    <source>
        <dbReference type="ARBA" id="ARBA00022692"/>
    </source>
</evidence>
<gene>
    <name evidence="7" type="ORF">GJV76_13795</name>
</gene>
<evidence type="ECO:0000259" key="6">
    <source>
        <dbReference type="Pfam" id="PF01699"/>
    </source>
</evidence>
<feature type="transmembrane region" description="Helical" evidence="5">
    <location>
        <begin position="20"/>
        <end position="37"/>
    </location>
</feature>
<feature type="domain" description="Sodium/calcium exchanger membrane region" evidence="6">
    <location>
        <begin position="47"/>
        <end position="199"/>
    </location>
</feature>
<feature type="transmembrane region" description="Helical" evidence="5">
    <location>
        <begin position="343"/>
        <end position="366"/>
    </location>
</feature>
<dbReference type="OrthoDB" id="9787814at2"/>
<dbReference type="InterPro" id="IPR004837">
    <property type="entry name" value="NaCa_Exmemb"/>
</dbReference>
<feature type="transmembrane region" description="Helical" evidence="5">
    <location>
        <begin position="146"/>
        <end position="167"/>
    </location>
</feature>
<dbReference type="RefSeq" id="WP_155093188.1">
    <property type="nucleotide sequence ID" value="NZ_CP102754.1"/>
</dbReference>
<dbReference type="PANTHER" id="PTHR37958">
    <property type="entry name" value="SODIUM-POTASSIUM/PROTON ANTIPORTER CHAA"/>
    <property type="match status" value="1"/>
</dbReference>
<protein>
    <submittedName>
        <fullName evidence="7">Calcium:proton antiporter</fullName>
    </submittedName>
</protein>
<evidence type="ECO:0000256" key="4">
    <source>
        <dbReference type="ARBA" id="ARBA00023136"/>
    </source>
</evidence>
<dbReference type="GO" id="GO:0015386">
    <property type="term" value="F:potassium:proton antiporter activity"/>
    <property type="evidence" value="ECO:0007669"/>
    <property type="project" value="TreeGrafter"/>
</dbReference>
<dbReference type="Pfam" id="PF01699">
    <property type="entry name" value="Na_Ca_ex"/>
    <property type="match status" value="2"/>
</dbReference>
<dbReference type="InterPro" id="IPR052946">
    <property type="entry name" value="Alkaline_pH_Ca-Antiporter"/>
</dbReference>
<comment type="caution">
    <text evidence="7">The sequence shown here is derived from an EMBL/GenBank/DDBJ whole genome shotgun (WGS) entry which is preliminary data.</text>
</comment>
<feature type="transmembrane region" description="Helical" evidence="5">
    <location>
        <begin position="373"/>
        <end position="390"/>
    </location>
</feature>
<evidence type="ECO:0000313" key="8">
    <source>
        <dbReference type="Proteomes" id="UP000438760"/>
    </source>
</evidence>
<keyword evidence="2 5" id="KW-0812">Transmembrane</keyword>
<evidence type="ECO:0000256" key="1">
    <source>
        <dbReference type="ARBA" id="ARBA00004141"/>
    </source>
</evidence>
<keyword evidence="8" id="KW-1185">Reference proteome</keyword>
<dbReference type="EMBL" id="WMJX01000049">
    <property type="protein sequence ID" value="MTG99186.1"/>
    <property type="molecule type" value="Genomic_DNA"/>
</dbReference>
<reference evidence="7 8" key="1">
    <citation type="submission" date="2019-11" db="EMBL/GenBank/DDBJ databases">
        <title>Genome of Strain BIT-d1.</title>
        <authorList>
            <person name="Yang Y."/>
        </authorList>
    </citation>
    <scope>NUCLEOTIDE SEQUENCE [LARGE SCALE GENOMIC DNA]</scope>
    <source>
        <strain evidence="7 8">BIT-d1</strain>
    </source>
</reference>
<feature type="domain" description="Sodium/calcium exchanger membrane region" evidence="6">
    <location>
        <begin position="251"/>
        <end position="389"/>
    </location>
</feature>
<dbReference type="GO" id="GO:0015385">
    <property type="term" value="F:sodium:proton antiporter activity"/>
    <property type="evidence" value="ECO:0007669"/>
    <property type="project" value="TreeGrafter"/>
</dbReference>
<feature type="transmembrane region" description="Helical" evidence="5">
    <location>
        <begin position="112"/>
        <end position="134"/>
    </location>
</feature>
<dbReference type="AlphaFoldDB" id="A0A6I3LP36"/>
<comment type="subcellular location">
    <subcellularLocation>
        <location evidence="1">Membrane</location>
        <topology evidence="1">Multi-pass membrane protein</topology>
    </subcellularLocation>
</comment>
<feature type="transmembrane region" description="Helical" evidence="5">
    <location>
        <begin position="315"/>
        <end position="337"/>
    </location>
</feature>
<accession>A0A6I3LP36</accession>
<feature type="transmembrane region" description="Helical" evidence="5">
    <location>
        <begin position="43"/>
        <end position="64"/>
    </location>
</feature>
<feature type="transmembrane region" description="Helical" evidence="5">
    <location>
        <begin position="245"/>
        <end position="266"/>
    </location>
</feature>
<dbReference type="GO" id="GO:0005886">
    <property type="term" value="C:plasma membrane"/>
    <property type="evidence" value="ECO:0007669"/>
    <property type="project" value="TreeGrafter"/>
</dbReference>
<dbReference type="Proteomes" id="UP000438760">
    <property type="component" value="Unassembled WGS sequence"/>
</dbReference>
<evidence type="ECO:0000256" key="5">
    <source>
        <dbReference type="SAM" id="Phobius"/>
    </source>
</evidence>
<proteinExistence type="predicted"/>
<dbReference type="PANTHER" id="PTHR37958:SF1">
    <property type="entry name" value="SODIUM-POTASSIUM_PROTON ANTIPORTER CHAA"/>
    <property type="match status" value="1"/>
</dbReference>
<sequence length="392" mass="42720">MKNANSTSIFPTKTKVRLATIWLIVFIFLFYGNTITGESLTPWLASTLFLVLLFTIVGAAFGVVKEADELAHKLGEPYGTLILTLSIVSIEVILISAVMLGPGENPTIGKDSIFSVMMIIMNLVIGLCILLGGLKYGEQEYNAQGTMSYIAMIIMLGGIGLMLPNFIQGAGGGRFSDTQAILLALFIIFLYGIFLFFQMKGYKHLYVQPKTGSMEILYKDRLLQEQNQATEVISEKTTTKANKEIWLRSIILLGMILPIVLLSHNMAVVVDYGIQSANLPTLLGGVLVAIIVFTPESMTAVKAALNNEFQRAINLCHGAFVSTVGLTVPSVLIVGLITGKTVLFGMNSTETILFVITLLLSLMTFLGKRTTPIMGVMHLVLFAVFAMLIFNP</sequence>
<feature type="transmembrane region" description="Helical" evidence="5">
    <location>
        <begin position="179"/>
        <end position="197"/>
    </location>
</feature>
<keyword evidence="4 5" id="KW-0472">Membrane</keyword>